<reference evidence="1" key="1">
    <citation type="submission" date="2021-04" db="EMBL/GenBank/DDBJ databases">
        <title>Draft Genome Sequence of Pandoravirus japonicus, Isolated from the Sabaishi River of Niigata, Japan.</title>
        <authorList>
            <person name="Hosokawa N."/>
            <person name="Takahashi H."/>
            <person name="Aoki K."/>
            <person name="Takemura M."/>
        </authorList>
    </citation>
    <scope>NUCLEOTIDE SEQUENCE</scope>
</reference>
<accession>A0A811BN86</accession>
<dbReference type="EMBL" id="LC625835">
    <property type="protein sequence ID" value="BCU03298.1"/>
    <property type="molecule type" value="Genomic_DNA"/>
</dbReference>
<sequence>MVFFVQVALSFIRINDPGFFTGMGPLPSAGAAFFFLNTSVTLPLHRVRHQGTFFGEGRNTKDACEKEGNAAKNTDAVRGIVAAGTSG</sequence>
<protein>
    <submittedName>
        <fullName evidence="1">Uncharacterized protein</fullName>
    </submittedName>
</protein>
<name>A0A811BN86_9VIRU</name>
<evidence type="ECO:0000313" key="2">
    <source>
        <dbReference type="Proteomes" id="UP001253637"/>
    </source>
</evidence>
<proteinExistence type="predicted"/>
<evidence type="ECO:0000313" key="1">
    <source>
        <dbReference type="EMBL" id="BCU03298.1"/>
    </source>
</evidence>
<dbReference type="Proteomes" id="UP001253637">
    <property type="component" value="Segment"/>
</dbReference>
<organism evidence="1 2">
    <name type="scientific">Pandoravirus japonicus</name>
    <dbReference type="NCBI Taxonomy" id="2823154"/>
    <lineage>
        <taxon>Viruses</taxon>
        <taxon>Pandoravirus</taxon>
    </lineage>
</organism>